<dbReference type="PANTHER" id="PTHR33577:SF9">
    <property type="entry name" value="PEROXIDASE STCC"/>
    <property type="match status" value="1"/>
</dbReference>
<keyword evidence="5" id="KW-0560">Oxidoreductase</keyword>
<dbReference type="Gene3D" id="1.10.489.10">
    <property type="entry name" value="Chloroperoxidase-like"/>
    <property type="match status" value="1"/>
</dbReference>
<comment type="similarity">
    <text evidence="7">Belongs to the chloroperoxidase family.</text>
</comment>
<sequence>MSYPRPYIPPSAGDSRSPCPALNALANHSILPRDGRNISVFQLISVLREYYNISLPLAILLSLWGTLKCGRHFKIDLQDLARHNVIEHGASLTHADALPGARNAPVAVNKELLQHLLDTSNPNVVTFDDLITVRASRDVTLRRSSWAHGVIARGVIALTVQTFGDEEGNMPKQYIQEWFGEERLPQGWTKPATTIGIWITTRISNWVGELLKKKLE</sequence>
<evidence type="ECO:0000256" key="6">
    <source>
        <dbReference type="ARBA" id="ARBA00023004"/>
    </source>
</evidence>
<dbReference type="InterPro" id="IPR036851">
    <property type="entry name" value="Chloroperoxidase-like_sf"/>
</dbReference>
<evidence type="ECO:0000256" key="5">
    <source>
        <dbReference type="ARBA" id="ARBA00023002"/>
    </source>
</evidence>
<dbReference type="Pfam" id="PF01328">
    <property type="entry name" value="Peroxidase_2"/>
    <property type="match status" value="1"/>
</dbReference>
<accession>A0A9P5N265</accession>
<dbReference type="GO" id="GO:0004601">
    <property type="term" value="F:peroxidase activity"/>
    <property type="evidence" value="ECO:0007669"/>
    <property type="project" value="UniProtKB-KW"/>
</dbReference>
<comment type="caution">
    <text evidence="9">The sequence shown here is derived from an EMBL/GenBank/DDBJ whole genome shotgun (WGS) entry which is preliminary data.</text>
</comment>
<keyword evidence="2" id="KW-0575">Peroxidase</keyword>
<name>A0A9P5N265_9AGAM</name>
<dbReference type="GO" id="GO:0046872">
    <property type="term" value="F:metal ion binding"/>
    <property type="evidence" value="ECO:0007669"/>
    <property type="project" value="UniProtKB-KW"/>
</dbReference>
<comment type="cofactor">
    <cofactor evidence="1">
        <name>heme b</name>
        <dbReference type="ChEBI" id="CHEBI:60344"/>
    </cofactor>
</comment>
<evidence type="ECO:0000256" key="3">
    <source>
        <dbReference type="ARBA" id="ARBA00022617"/>
    </source>
</evidence>
<dbReference type="AlphaFoldDB" id="A0A9P5N265"/>
<gene>
    <name evidence="9" type="ORF">DFH94DRAFT_662148</name>
</gene>
<evidence type="ECO:0000313" key="10">
    <source>
        <dbReference type="Proteomes" id="UP000759537"/>
    </source>
</evidence>
<dbReference type="SUPFAM" id="SSF47571">
    <property type="entry name" value="Cloroperoxidase"/>
    <property type="match status" value="1"/>
</dbReference>
<evidence type="ECO:0000256" key="2">
    <source>
        <dbReference type="ARBA" id="ARBA00022559"/>
    </source>
</evidence>
<evidence type="ECO:0000259" key="8">
    <source>
        <dbReference type="PROSITE" id="PS51405"/>
    </source>
</evidence>
<evidence type="ECO:0000256" key="1">
    <source>
        <dbReference type="ARBA" id="ARBA00001970"/>
    </source>
</evidence>
<dbReference type="InterPro" id="IPR000028">
    <property type="entry name" value="Chloroperoxidase"/>
</dbReference>
<dbReference type="PANTHER" id="PTHR33577">
    <property type="entry name" value="STERIGMATOCYSTIN BIOSYNTHESIS PEROXIDASE STCC-RELATED"/>
    <property type="match status" value="1"/>
</dbReference>
<keyword evidence="3" id="KW-0349">Heme</keyword>
<protein>
    <submittedName>
        <fullName evidence="9">Cloroperoxidase</fullName>
    </submittedName>
</protein>
<dbReference type="EMBL" id="WHVB01000003">
    <property type="protein sequence ID" value="KAF8484715.1"/>
    <property type="molecule type" value="Genomic_DNA"/>
</dbReference>
<evidence type="ECO:0000256" key="4">
    <source>
        <dbReference type="ARBA" id="ARBA00022723"/>
    </source>
</evidence>
<evidence type="ECO:0000313" key="9">
    <source>
        <dbReference type="EMBL" id="KAF8484715.1"/>
    </source>
</evidence>
<keyword evidence="10" id="KW-1185">Reference proteome</keyword>
<dbReference type="OrthoDB" id="407298at2759"/>
<reference evidence="9" key="1">
    <citation type="submission" date="2019-10" db="EMBL/GenBank/DDBJ databases">
        <authorList>
            <consortium name="DOE Joint Genome Institute"/>
            <person name="Kuo A."/>
            <person name="Miyauchi S."/>
            <person name="Kiss E."/>
            <person name="Drula E."/>
            <person name="Kohler A."/>
            <person name="Sanchez-Garcia M."/>
            <person name="Andreopoulos B."/>
            <person name="Barry K.W."/>
            <person name="Bonito G."/>
            <person name="Buee M."/>
            <person name="Carver A."/>
            <person name="Chen C."/>
            <person name="Cichocki N."/>
            <person name="Clum A."/>
            <person name="Culley D."/>
            <person name="Crous P.W."/>
            <person name="Fauchery L."/>
            <person name="Girlanda M."/>
            <person name="Hayes R."/>
            <person name="Keri Z."/>
            <person name="LaButti K."/>
            <person name="Lipzen A."/>
            <person name="Lombard V."/>
            <person name="Magnuson J."/>
            <person name="Maillard F."/>
            <person name="Morin E."/>
            <person name="Murat C."/>
            <person name="Nolan M."/>
            <person name="Ohm R."/>
            <person name="Pangilinan J."/>
            <person name="Pereira M."/>
            <person name="Perotto S."/>
            <person name="Peter M."/>
            <person name="Riley R."/>
            <person name="Sitrit Y."/>
            <person name="Stielow B."/>
            <person name="Szollosi G."/>
            <person name="Zifcakova L."/>
            <person name="Stursova M."/>
            <person name="Spatafora J.W."/>
            <person name="Tedersoo L."/>
            <person name="Vaario L.-M."/>
            <person name="Yamada A."/>
            <person name="Yan M."/>
            <person name="Wang P."/>
            <person name="Xu J."/>
            <person name="Bruns T."/>
            <person name="Baldrian P."/>
            <person name="Vilgalys R."/>
            <person name="Henrissat B."/>
            <person name="Grigoriev I.V."/>
            <person name="Hibbett D."/>
            <person name="Nagy L.G."/>
            <person name="Martin F.M."/>
        </authorList>
    </citation>
    <scope>NUCLEOTIDE SEQUENCE</scope>
    <source>
        <strain evidence="9">Prilba</strain>
    </source>
</reference>
<organism evidence="9 10">
    <name type="scientific">Russula ochroleuca</name>
    <dbReference type="NCBI Taxonomy" id="152965"/>
    <lineage>
        <taxon>Eukaryota</taxon>
        <taxon>Fungi</taxon>
        <taxon>Dikarya</taxon>
        <taxon>Basidiomycota</taxon>
        <taxon>Agaricomycotina</taxon>
        <taxon>Agaricomycetes</taxon>
        <taxon>Russulales</taxon>
        <taxon>Russulaceae</taxon>
        <taxon>Russula</taxon>
    </lineage>
</organism>
<keyword evidence="6" id="KW-0408">Iron</keyword>
<reference evidence="9" key="2">
    <citation type="journal article" date="2020" name="Nat. Commun.">
        <title>Large-scale genome sequencing of mycorrhizal fungi provides insights into the early evolution of symbiotic traits.</title>
        <authorList>
            <person name="Miyauchi S."/>
            <person name="Kiss E."/>
            <person name="Kuo A."/>
            <person name="Drula E."/>
            <person name="Kohler A."/>
            <person name="Sanchez-Garcia M."/>
            <person name="Morin E."/>
            <person name="Andreopoulos B."/>
            <person name="Barry K.W."/>
            <person name="Bonito G."/>
            <person name="Buee M."/>
            <person name="Carver A."/>
            <person name="Chen C."/>
            <person name="Cichocki N."/>
            <person name="Clum A."/>
            <person name="Culley D."/>
            <person name="Crous P.W."/>
            <person name="Fauchery L."/>
            <person name="Girlanda M."/>
            <person name="Hayes R.D."/>
            <person name="Keri Z."/>
            <person name="LaButti K."/>
            <person name="Lipzen A."/>
            <person name="Lombard V."/>
            <person name="Magnuson J."/>
            <person name="Maillard F."/>
            <person name="Murat C."/>
            <person name="Nolan M."/>
            <person name="Ohm R.A."/>
            <person name="Pangilinan J."/>
            <person name="Pereira M.F."/>
            <person name="Perotto S."/>
            <person name="Peter M."/>
            <person name="Pfister S."/>
            <person name="Riley R."/>
            <person name="Sitrit Y."/>
            <person name="Stielow J.B."/>
            <person name="Szollosi G."/>
            <person name="Zifcakova L."/>
            <person name="Stursova M."/>
            <person name="Spatafora J.W."/>
            <person name="Tedersoo L."/>
            <person name="Vaario L.M."/>
            <person name="Yamada A."/>
            <person name="Yan M."/>
            <person name="Wang P."/>
            <person name="Xu J."/>
            <person name="Bruns T."/>
            <person name="Baldrian P."/>
            <person name="Vilgalys R."/>
            <person name="Dunand C."/>
            <person name="Henrissat B."/>
            <person name="Grigoriev I.V."/>
            <person name="Hibbett D."/>
            <person name="Nagy L.G."/>
            <person name="Martin F.M."/>
        </authorList>
    </citation>
    <scope>NUCLEOTIDE SEQUENCE</scope>
    <source>
        <strain evidence="9">Prilba</strain>
    </source>
</reference>
<evidence type="ECO:0000256" key="7">
    <source>
        <dbReference type="ARBA" id="ARBA00025795"/>
    </source>
</evidence>
<proteinExistence type="inferred from homology"/>
<feature type="domain" description="Heme haloperoxidase family profile" evidence="8">
    <location>
        <begin position="3"/>
        <end position="212"/>
    </location>
</feature>
<dbReference type="PROSITE" id="PS51405">
    <property type="entry name" value="HEME_HALOPEROXIDASE"/>
    <property type="match status" value="1"/>
</dbReference>
<keyword evidence="4" id="KW-0479">Metal-binding</keyword>
<dbReference type="Proteomes" id="UP000759537">
    <property type="component" value="Unassembled WGS sequence"/>
</dbReference>